<organism evidence="1 2">
    <name type="scientific">Austropuccinia psidii MF-1</name>
    <dbReference type="NCBI Taxonomy" id="1389203"/>
    <lineage>
        <taxon>Eukaryota</taxon>
        <taxon>Fungi</taxon>
        <taxon>Dikarya</taxon>
        <taxon>Basidiomycota</taxon>
        <taxon>Pucciniomycotina</taxon>
        <taxon>Pucciniomycetes</taxon>
        <taxon>Pucciniales</taxon>
        <taxon>Sphaerophragmiaceae</taxon>
        <taxon>Austropuccinia</taxon>
    </lineage>
</organism>
<accession>A0A9Q3GCS8</accession>
<reference evidence="1" key="1">
    <citation type="submission" date="2021-03" db="EMBL/GenBank/DDBJ databases">
        <title>Draft genome sequence of rust myrtle Austropuccinia psidii MF-1, a brazilian biotype.</title>
        <authorList>
            <person name="Quecine M.C."/>
            <person name="Pachon D.M.R."/>
            <person name="Bonatelli M.L."/>
            <person name="Correr F.H."/>
            <person name="Franceschini L.M."/>
            <person name="Leite T.F."/>
            <person name="Margarido G.R.A."/>
            <person name="Almeida C.A."/>
            <person name="Ferrarezi J.A."/>
            <person name="Labate C.A."/>
        </authorList>
    </citation>
    <scope>NUCLEOTIDE SEQUENCE</scope>
    <source>
        <strain evidence="1">MF-1</strain>
    </source>
</reference>
<sequence length="173" mass="20464">MQPIDEIRNIDDTIDVKLGKFEREFKKLTSNFNDLKNNYRTFSELCKVKNARLESIFNTCDRIENKCQAKIDELKDLFINHIDDQLTILKNHVLEIFYNTNPLAKHLERRDSERKKLKNQTIAHVEKIHKNYEPNSHMLRHSTPLTEEKCSFKESSTPFLGENSISERDISKL</sequence>
<evidence type="ECO:0000313" key="1">
    <source>
        <dbReference type="EMBL" id="MBW0462670.1"/>
    </source>
</evidence>
<dbReference type="EMBL" id="AVOT02000395">
    <property type="protein sequence ID" value="MBW0462670.1"/>
    <property type="molecule type" value="Genomic_DNA"/>
</dbReference>
<dbReference type="AlphaFoldDB" id="A0A9Q3GCS8"/>
<keyword evidence="2" id="KW-1185">Reference proteome</keyword>
<protein>
    <submittedName>
        <fullName evidence="1">Uncharacterized protein</fullName>
    </submittedName>
</protein>
<proteinExistence type="predicted"/>
<name>A0A9Q3GCS8_9BASI</name>
<dbReference type="Proteomes" id="UP000765509">
    <property type="component" value="Unassembled WGS sequence"/>
</dbReference>
<evidence type="ECO:0000313" key="2">
    <source>
        <dbReference type="Proteomes" id="UP000765509"/>
    </source>
</evidence>
<gene>
    <name evidence="1" type="ORF">O181_002385</name>
</gene>
<comment type="caution">
    <text evidence="1">The sequence shown here is derived from an EMBL/GenBank/DDBJ whole genome shotgun (WGS) entry which is preliminary data.</text>
</comment>